<gene>
    <name evidence="7" type="primary">LOC111111601</name>
</gene>
<organism evidence="6 7">
    <name type="scientific">Crassostrea virginica</name>
    <name type="common">Eastern oyster</name>
    <dbReference type="NCBI Taxonomy" id="6565"/>
    <lineage>
        <taxon>Eukaryota</taxon>
        <taxon>Metazoa</taxon>
        <taxon>Spiralia</taxon>
        <taxon>Lophotrochozoa</taxon>
        <taxon>Mollusca</taxon>
        <taxon>Bivalvia</taxon>
        <taxon>Autobranchia</taxon>
        <taxon>Pteriomorphia</taxon>
        <taxon>Ostreida</taxon>
        <taxon>Ostreoidea</taxon>
        <taxon>Ostreidae</taxon>
        <taxon>Crassostrea</taxon>
    </lineage>
</organism>
<keyword evidence="2" id="KW-0863">Zinc-finger</keyword>
<dbReference type="Proteomes" id="UP000694844">
    <property type="component" value="Chromosome 9"/>
</dbReference>
<evidence type="ECO:0000256" key="2">
    <source>
        <dbReference type="PROSITE-ProRule" id="PRU00024"/>
    </source>
</evidence>
<feature type="repeat" description="NHL" evidence="3">
    <location>
        <begin position="495"/>
        <end position="523"/>
    </location>
</feature>
<evidence type="ECO:0000313" key="6">
    <source>
        <dbReference type="Proteomes" id="UP000694844"/>
    </source>
</evidence>
<dbReference type="SUPFAM" id="SSF58113">
    <property type="entry name" value="Apolipoprotein A-I"/>
    <property type="match status" value="1"/>
</dbReference>
<feature type="repeat" description="NHL" evidence="3">
    <location>
        <begin position="524"/>
        <end position="565"/>
    </location>
</feature>
<dbReference type="PROSITE" id="PS51125">
    <property type="entry name" value="NHL"/>
    <property type="match status" value="2"/>
</dbReference>
<feature type="domain" description="B box-type" evidence="5">
    <location>
        <begin position="8"/>
        <end position="53"/>
    </location>
</feature>
<evidence type="ECO:0000313" key="7">
    <source>
        <dbReference type="RefSeq" id="XP_022304383.1"/>
    </source>
</evidence>
<dbReference type="CDD" id="cd19756">
    <property type="entry name" value="Bbox2"/>
    <property type="match status" value="1"/>
</dbReference>
<accession>A0A8B8BM32</accession>
<dbReference type="InterPro" id="IPR000315">
    <property type="entry name" value="Znf_B-box"/>
</dbReference>
<dbReference type="SUPFAM" id="SSF101898">
    <property type="entry name" value="NHL repeat"/>
    <property type="match status" value="1"/>
</dbReference>
<feature type="domain" description="B box-type" evidence="5">
    <location>
        <begin position="65"/>
        <end position="102"/>
    </location>
</feature>
<dbReference type="SMART" id="SM00336">
    <property type="entry name" value="BBOX"/>
    <property type="match status" value="2"/>
</dbReference>
<dbReference type="AlphaFoldDB" id="A0A8B8BM32"/>
<evidence type="ECO:0000256" key="4">
    <source>
        <dbReference type="SAM" id="Coils"/>
    </source>
</evidence>
<dbReference type="PANTHER" id="PTHR25462">
    <property type="entry name" value="BONUS, ISOFORM C-RELATED"/>
    <property type="match status" value="1"/>
</dbReference>
<dbReference type="OrthoDB" id="6128620at2759"/>
<dbReference type="GeneID" id="111111601"/>
<dbReference type="Gene3D" id="2.120.10.30">
    <property type="entry name" value="TolB, C-terminal domain"/>
    <property type="match status" value="1"/>
</dbReference>
<evidence type="ECO:0000256" key="1">
    <source>
        <dbReference type="ARBA" id="ARBA00022737"/>
    </source>
</evidence>
<dbReference type="RefSeq" id="XP_022304383.1">
    <property type="nucleotide sequence ID" value="XM_022448675.1"/>
</dbReference>
<keyword evidence="6" id="KW-1185">Reference proteome</keyword>
<dbReference type="Gene3D" id="3.30.160.60">
    <property type="entry name" value="Classic Zinc Finger"/>
    <property type="match status" value="1"/>
</dbReference>
<name>A0A8B8BM32_CRAVI</name>
<keyword evidence="1" id="KW-0677">Repeat</keyword>
<dbReference type="GO" id="GO:0008270">
    <property type="term" value="F:zinc ion binding"/>
    <property type="evidence" value="ECO:0007669"/>
    <property type="project" value="UniProtKB-KW"/>
</dbReference>
<proteinExistence type="predicted"/>
<sequence length="566" mass="63828">MDPRHSAQDVVRCALCRDAVAPMYCSVCHMHLCGDCEEKHFSDKSKVHNVVPLEQFLSTFNYPKCHTHPTEQCELHCEQCNIPICSTCISSGKHIGHIFADFKTKKEVLRKDLEELENSILPKYQELTANIKKQKTDLLNHSQNLTKEINKQGEALHREINTIIQRKQSDIDDMNAQNLSAIEKQEHEINKTVNEIKQVILDLKSLLETSDIGHVSTYKTRNGDFRKLPPKLKISLPSFQHQKIDAEQILKQFGFFSRISIETEEQGYTVPSPGSESSPQGMALLDIPRLISDIPTSEYGYLFNITCPSDEKIWTSGDNEILKLYNLKGELLKSVQTKSGKEPQDITVIPSGDLVYADFLDRSINLVRGTGTQTLFTLLRKKSKIQTLITLQGWIPRGLCSTSSGDLLVTMISDDGKQTKVVRYSGLAEKQSIQMDDQGFPLYSSGYDAKYLSENRNLDICVADNAARAVVVVSAAGKLRFRYTGPPSTTQESFYPLGIITDSRGNILTSDYNNHRIHIIDQDGHFLRFIDNSGLLEPWGLCVDSRDNLFVAEADTGKVKKLKYYK</sequence>
<dbReference type="SUPFAM" id="SSF57845">
    <property type="entry name" value="B-box zinc-binding domain"/>
    <property type="match status" value="1"/>
</dbReference>
<protein>
    <submittedName>
        <fullName evidence="7">E3 ubiquitin-protein ligase TRIM71-like</fullName>
    </submittedName>
</protein>
<dbReference type="InterPro" id="IPR011042">
    <property type="entry name" value="6-blade_b-propeller_TolB-like"/>
</dbReference>
<dbReference type="InterPro" id="IPR001258">
    <property type="entry name" value="NHL_repeat"/>
</dbReference>
<dbReference type="PROSITE" id="PS50119">
    <property type="entry name" value="ZF_BBOX"/>
    <property type="match status" value="2"/>
</dbReference>
<keyword evidence="2" id="KW-0479">Metal-binding</keyword>
<dbReference type="KEGG" id="cvn:111111601"/>
<dbReference type="PANTHER" id="PTHR25462:SF296">
    <property type="entry name" value="MEIOTIC P26, ISOFORM F"/>
    <property type="match status" value="1"/>
</dbReference>
<keyword evidence="2" id="KW-0862">Zinc</keyword>
<evidence type="ECO:0000256" key="3">
    <source>
        <dbReference type="PROSITE-ProRule" id="PRU00504"/>
    </source>
</evidence>
<keyword evidence="4" id="KW-0175">Coiled coil</keyword>
<dbReference type="Pfam" id="PF00643">
    <property type="entry name" value="zf-B_box"/>
    <property type="match status" value="1"/>
</dbReference>
<dbReference type="InterPro" id="IPR047153">
    <property type="entry name" value="TRIM45/56/19-like"/>
</dbReference>
<evidence type="ECO:0000259" key="5">
    <source>
        <dbReference type="PROSITE" id="PS50119"/>
    </source>
</evidence>
<reference evidence="7" key="1">
    <citation type="submission" date="2025-08" db="UniProtKB">
        <authorList>
            <consortium name="RefSeq"/>
        </authorList>
    </citation>
    <scope>IDENTIFICATION</scope>
    <source>
        <tissue evidence="7">Whole sample</tissue>
    </source>
</reference>
<feature type="coiled-coil region" evidence="4">
    <location>
        <begin position="99"/>
        <end position="144"/>
    </location>
</feature>